<evidence type="ECO:0000313" key="3">
    <source>
        <dbReference type="Proteomes" id="UP000002316"/>
    </source>
</evidence>
<name>C9ZZ84_TRYB9</name>
<feature type="transmembrane region" description="Helical" evidence="1">
    <location>
        <begin position="38"/>
        <end position="56"/>
    </location>
</feature>
<keyword evidence="1" id="KW-0812">Transmembrane</keyword>
<dbReference type="KEGG" id="tbg:TbgDal_IX8090"/>
<evidence type="ECO:0000256" key="1">
    <source>
        <dbReference type="SAM" id="Phobius"/>
    </source>
</evidence>
<dbReference type="AlphaFoldDB" id="C9ZZ84"/>
<reference evidence="3" key="1">
    <citation type="journal article" date="2010" name="PLoS Negl. Trop. Dis.">
        <title>The genome sequence of Trypanosoma brucei gambiense, causative agent of chronic human african trypanosomiasis.</title>
        <authorList>
            <person name="Jackson A.P."/>
            <person name="Sanders M."/>
            <person name="Berry A."/>
            <person name="McQuillan J."/>
            <person name="Aslett M.A."/>
            <person name="Quail M.A."/>
            <person name="Chukualim B."/>
            <person name="Capewell P."/>
            <person name="MacLeod A."/>
            <person name="Melville S.E."/>
            <person name="Gibson W."/>
            <person name="Barry J.D."/>
            <person name="Berriman M."/>
            <person name="Hertz-Fowler C."/>
        </authorList>
    </citation>
    <scope>NUCLEOTIDE SEQUENCE [LARGE SCALE GENOMIC DNA]</scope>
    <source>
        <strain evidence="3">MHOM/CI/86/DAL972</strain>
    </source>
</reference>
<sequence>MHLSVYVRVLFLPFPLSNTPFFSLLPLTFLYCTGSSTYFHPTIHLFIFLFFASALFNFPLTSSTSFTLQHTYTYTYVNTCTNVACVLLLLLLLLLLFRQCVPQLLCHTGSDIKFVQTFGQGKIVDTEVEKR</sequence>
<feature type="transmembrane region" description="Helical" evidence="1">
    <location>
        <begin position="6"/>
        <end position="31"/>
    </location>
</feature>
<protein>
    <submittedName>
        <fullName evidence="2">Uncharacterized protein</fullName>
    </submittedName>
</protein>
<dbReference type="GeneID" id="23860863"/>
<dbReference type="RefSeq" id="XP_011776999.1">
    <property type="nucleotide sequence ID" value="XM_011778697.1"/>
</dbReference>
<dbReference type="Proteomes" id="UP000002316">
    <property type="component" value="Chromosome 9"/>
</dbReference>
<accession>C9ZZ84</accession>
<keyword evidence="1" id="KW-0472">Membrane</keyword>
<evidence type="ECO:0000313" key="2">
    <source>
        <dbReference type="EMBL" id="CBH14733.1"/>
    </source>
</evidence>
<organism evidence="2 3">
    <name type="scientific">Trypanosoma brucei gambiense (strain MHOM/CI/86/DAL972)</name>
    <dbReference type="NCBI Taxonomy" id="679716"/>
    <lineage>
        <taxon>Eukaryota</taxon>
        <taxon>Discoba</taxon>
        <taxon>Euglenozoa</taxon>
        <taxon>Kinetoplastea</taxon>
        <taxon>Metakinetoplastina</taxon>
        <taxon>Trypanosomatida</taxon>
        <taxon>Trypanosomatidae</taxon>
        <taxon>Trypanosoma</taxon>
    </lineage>
</organism>
<feature type="transmembrane region" description="Helical" evidence="1">
    <location>
        <begin position="76"/>
        <end position="97"/>
    </location>
</feature>
<proteinExistence type="predicted"/>
<gene>
    <name evidence="2" type="ORF">TbgDal_IX8090</name>
</gene>
<dbReference type="EMBL" id="FN554972">
    <property type="protein sequence ID" value="CBH14733.1"/>
    <property type="molecule type" value="Genomic_DNA"/>
</dbReference>
<keyword evidence="1" id="KW-1133">Transmembrane helix</keyword>